<comment type="caution">
    <text evidence="3">The sequence shown here is derived from an EMBL/GenBank/DDBJ whole genome shotgun (WGS) entry which is preliminary data.</text>
</comment>
<evidence type="ECO:0000313" key="3">
    <source>
        <dbReference type="EMBL" id="RDB27835.1"/>
    </source>
</evidence>
<evidence type="ECO:0000256" key="2">
    <source>
        <dbReference type="SAM" id="Phobius"/>
    </source>
</evidence>
<feature type="transmembrane region" description="Helical" evidence="2">
    <location>
        <begin position="269"/>
        <end position="289"/>
    </location>
</feature>
<feature type="transmembrane region" description="Helical" evidence="2">
    <location>
        <begin position="112"/>
        <end position="130"/>
    </location>
</feature>
<feature type="compositionally biased region" description="Polar residues" evidence="1">
    <location>
        <begin position="365"/>
        <end position="379"/>
    </location>
</feature>
<feature type="transmembrane region" description="Helical" evidence="2">
    <location>
        <begin position="224"/>
        <end position="249"/>
    </location>
</feature>
<dbReference type="AlphaFoldDB" id="A0A369K594"/>
<feature type="transmembrane region" description="Helical" evidence="2">
    <location>
        <begin position="55"/>
        <end position="74"/>
    </location>
</feature>
<sequence length="379" mass="40519">MSPEEILFLGKVGQLIDNGVAWVITLTFLHGVFVLLFGMSTASIIRRGMKKLPQLAMFIVTLASFIVATLYLGAQMASLSITVRTFFIGNTELSFPAKLEIYRRKVFPTNLIIAWASEIVPIISDAVVIWRAWVIFTLDRRWLLIGPIALWVGTIASALGYLVLTSSFDGVQGLNTGGTQQNLFTANIALSFATNVAATLLIGYKLWALRATVSVFSQKTSMPVHVLIVLVESGVIYCVLQLVTLVMSIAPNGGTGGVPGSAEWVASQIFSSAYFEISAMYAAIVVVVVNARRSIVDTYGFSDVTLDVEGQVGRSLPGAGVRSGTLGRMSFITPLPQSVRSTSSGSGDSDPADVEKLSEDGMRGNGNSEGSSDKTITAE</sequence>
<feature type="transmembrane region" description="Helical" evidence="2">
    <location>
        <begin position="20"/>
        <end position="43"/>
    </location>
</feature>
<dbReference type="InParanoid" id="A0A369K594"/>
<dbReference type="Proteomes" id="UP000076154">
    <property type="component" value="Unassembled WGS sequence"/>
</dbReference>
<feature type="transmembrane region" description="Helical" evidence="2">
    <location>
        <begin position="142"/>
        <end position="164"/>
    </location>
</feature>
<accession>A0A369K594</accession>
<feature type="compositionally biased region" description="Basic and acidic residues" evidence="1">
    <location>
        <begin position="353"/>
        <end position="362"/>
    </location>
</feature>
<proteinExistence type="predicted"/>
<protein>
    <submittedName>
        <fullName evidence="3">Uncharacterized protein</fullName>
    </submittedName>
</protein>
<keyword evidence="2" id="KW-1133">Transmembrane helix</keyword>
<feature type="transmembrane region" description="Helical" evidence="2">
    <location>
        <begin position="184"/>
        <end position="204"/>
    </location>
</feature>
<dbReference type="EMBL" id="LUEZ02000013">
    <property type="protein sequence ID" value="RDB27835.1"/>
    <property type="molecule type" value="Genomic_DNA"/>
</dbReference>
<keyword evidence="2" id="KW-0472">Membrane</keyword>
<dbReference type="OrthoDB" id="3259206at2759"/>
<evidence type="ECO:0000313" key="4">
    <source>
        <dbReference type="Proteomes" id="UP000076154"/>
    </source>
</evidence>
<keyword evidence="2" id="KW-0812">Transmembrane</keyword>
<organism evidence="3 4">
    <name type="scientific">Hypsizygus marmoreus</name>
    <name type="common">White beech mushroom</name>
    <name type="synonym">Agaricus marmoreus</name>
    <dbReference type="NCBI Taxonomy" id="39966"/>
    <lineage>
        <taxon>Eukaryota</taxon>
        <taxon>Fungi</taxon>
        <taxon>Dikarya</taxon>
        <taxon>Basidiomycota</taxon>
        <taxon>Agaricomycotina</taxon>
        <taxon>Agaricomycetes</taxon>
        <taxon>Agaricomycetidae</taxon>
        <taxon>Agaricales</taxon>
        <taxon>Tricholomatineae</taxon>
        <taxon>Lyophyllaceae</taxon>
        <taxon>Hypsizygus</taxon>
    </lineage>
</organism>
<reference evidence="3" key="1">
    <citation type="submission" date="2018-04" db="EMBL/GenBank/DDBJ databases">
        <title>Whole genome sequencing of Hypsizygus marmoreus.</title>
        <authorList>
            <person name="Choi I.-G."/>
            <person name="Min B."/>
            <person name="Kim J.-G."/>
            <person name="Kim S."/>
            <person name="Oh Y.-L."/>
            <person name="Kong W.-S."/>
            <person name="Park H."/>
            <person name="Jeong J."/>
            <person name="Song E.-S."/>
        </authorList>
    </citation>
    <scope>NUCLEOTIDE SEQUENCE [LARGE SCALE GENOMIC DNA]</scope>
    <source>
        <strain evidence="3">51987-8</strain>
    </source>
</reference>
<feature type="region of interest" description="Disordered" evidence="1">
    <location>
        <begin position="336"/>
        <end position="379"/>
    </location>
</feature>
<name>A0A369K594_HYPMA</name>
<gene>
    <name evidence="3" type="ORF">Hypma_002326</name>
</gene>
<evidence type="ECO:0000256" key="1">
    <source>
        <dbReference type="SAM" id="MobiDB-lite"/>
    </source>
</evidence>
<keyword evidence="4" id="KW-1185">Reference proteome</keyword>